<evidence type="ECO:0000313" key="1">
    <source>
        <dbReference type="EMBL" id="GBP82239.1"/>
    </source>
</evidence>
<sequence length="91" mass="10226">MSYAPLESPPASLCITSWHQSTRRSFEHGQIMRCPPSHSCQLYHEPHGTDAVFGRRRRTSLAQVTSQVTATTLELVKSIKPFVCVRACVRV</sequence>
<gene>
    <name evidence="1" type="ORF">EVAR_54984_1</name>
</gene>
<dbReference type="EMBL" id="BGZK01001555">
    <property type="protein sequence ID" value="GBP82239.1"/>
    <property type="molecule type" value="Genomic_DNA"/>
</dbReference>
<proteinExistence type="predicted"/>
<reference evidence="1 2" key="1">
    <citation type="journal article" date="2019" name="Commun. Biol.">
        <title>The bagworm genome reveals a unique fibroin gene that provides high tensile strength.</title>
        <authorList>
            <person name="Kono N."/>
            <person name="Nakamura H."/>
            <person name="Ohtoshi R."/>
            <person name="Tomita M."/>
            <person name="Numata K."/>
            <person name="Arakawa K."/>
        </authorList>
    </citation>
    <scope>NUCLEOTIDE SEQUENCE [LARGE SCALE GENOMIC DNA]</scope>
</reference>
<name>A0A4C1Z5P4_EUMVA</name>
<dbReference type="Proteomes" id="UP000299102">
    <property type="component" value="Unassembled WGS sequence"/>
</dbReference>
<dbReference type="AlphaFoldDB" id="A0A4C1Z5P4"/>
<keyword evidence="2" id="KW-1185">Reference proteome</keyword>
<accession>A0A4C1Z5P4</accession>
<comment type="caution">
    <text evidence="1">The sequence shown here is derived from an EMBL/GenBank/DDBJ whole genome shotgun (WGS) entry which is preliminary data.</text>
</comment>
<protein>
    <submittedName>
        <fullName evidence="1">Uncharacterized protein</fullName>
    </submittedName>
</protein>
<evidence type="ECO:0000313" key="2">
    <source>
        <dbReference type="Proteomes" id="UP000299102"/>
    </source>
</evidence>
<organism evidence="1 2">
    <name type="scientific">Eumeta variegata</name>
    <name type="common">Bagworm moth</name>
    <name type="synonym">Eumeta japonica</name>
    <dbReference type="NCBI Taxonomy" id="151549"/>
    <lineage>
        <taxon>Eukaryota</taxon>
        <taxon>Metazoa</taxon>
        <taxon>Ecdysozoa</taxon>
        <taxon>Arthropoda</taxon>
        <taxon>Hexapoda</taxon>
        <taxon>Insecta</taxon>
        <taxon>Pterygota</taxon>
        <taxon>Neoptera</taxon>
        <taxon>Endopterygota</taxon>
        <taxon>Lepidoptera</taxon>
        <taxon>Glossata</taxon>
        <taxon>Ditrysia</taxon>
        <taxon>Tineoidea</taxon>
        <taxon>Psychidae</taxon>
        <taxon>Oiketicinae</taxon>
        <taxon>Eumeta</taxon>
    </lineage>
</organism>